<gene>
    <name evidence="1" type="ORF">AVDCRST_MAG01-01-5257</name>
</gene>
<evidence type="ECO:0000313" key="1">
    <source>
        <dbReference type="EMBL" id="CAA9456462.1"/>
    </source>
</evidence>
<proteinExistence type="predicted"/>
<accession>A0A6J4QVF5</accession>
<name>A0A6J4QVF5_9ACTN</name>
<sequence length="98" mass="10139">MADVGREAPAGKGGLRRSSVLGRLRLAQVGQKLYRATAVHLGIYETSPIILQRSRGAGPGRSDPLGVRGLRLWVEAEPARVAGSEDPALPTNGLGGGA</sequence>
<reference evidence="1" key="1">
    <citation type="submission" date="2020-02" db="EMBL/GenBank/DDBJ databases">
        <authorList>
            <person name="Meier V. D."/>
        </authorList>
    </citation>
    <scope>NUCLEOTIDE SEQUENCE</scope>
    <source>
        <strain evidence="1">AVDCRST_MAG01</strain>
    </source>
</reference>
<organism evidence="1">
    <name type="scientific">uncultured Rubrobacteraceae bacterium</name>
    <dbReference type="NCBI Taxonomy" id="349277"/>
    <lineage>
        <taxon>Bacteria</taxon>
        <taxon>Bacillati</taxon>
        <taxon>Actinomycetota</taxon>
        <taxon>Rubrobacteria</taxon>
        <taxon>Rubrobacterales</taxon>
        <taxon>Rubrobacteraceae</taxon>
        <taxon>environmental samples</taxon>
    </lineage>
</organism>
<protein>
    <submittedName>
        <fullName evidence="1">Uncharacterized protein</fullName>
    </submittedName>
</protein>
<dbReference type="AlphaFoldDB" id="A0A6J4QVF5"/>
<dbReference type="EMBL" id="CADCUW010000694">
    <property type="protein sequence ID" value="CAA9456462.1"/>
    <property type="molecule type" value="Genomic_DNA"/>
</dbReference>